<dbReference type="Proteomes" id="UP000228531">
    <property type="component" value="Unassembled WGS sequence"/>
</dbReference>
<evidence type="ECO:0000256" key="2">
    <source>
        <dbReference type="ARBA" id="ARBA00023277"/>
    </source>
</evidence>
<dbReference type="InterPro" id="IPR050005">
    <property type="entry name" value="DenD"/>
</dbReference>
<reference evidence="4 5" key="1">
    <citation type="submission" date="2017-11" db="EMBL/GenBank/DDBJ databases">
        <title>Genomic Encyclopedia of Archaeal and Bacterial Type Strains, Phase II (KMG-II): From Individual Species to Whole Genera.</title>
        <authorList>
            <person name="Goeker M."/>
        </authorList>
    </citation>
    <scope>NUCLEOTIDE SEQUENCE [LARGE SCALE GENOMIC DNA]</scope>
    <source>
        <strain evidence="4 5">DSM 29128</strain>
    </source>
</reference>
<protein>
    <submittedName>
        <fullName evidence="4">Nucleoside-diphosphate-sugar epimerase</fullName>
    </submittedName>
</protein>
<evidence type="ECO:0000313" key="4">
    <source>
        <dbReference type="EMBL" id="PJI91713.1"/>
    </source>
</evidence>
<dbReference type="Pfam" id="PF01370">
    <property type="entry name" value="Epimerase"/>
    <property type="match status" value="1"/>
</dbReference>
<dbReference type="GO" id="GO:0016491">
    <property type="term" value="F:oxidoreductase activity"/>
    <property type="evidence" value="ECO:0007669"/>
    <property type="project" value="InterPro"/>
</dbReference>
<accession>A0A2M8WLB2</accession>
<dbReference type="PANTHER" id="PTHR43103">
    <property type="entry name" value="NUCLEOSIDE-DIPHOSPHATE-SUGAR EPIMERASE"/>
    <property type="match status" value="1"/>
</dbReference>
<keyword evidence="5" id="KW-1185">Reference proteome</keyword>
<name>A0A2M8WLB2_9RHOB</name>
<dbReference type="PANTHER" id="PTHR43103:SF3">
    <property type="entry name" value="ADP-L-GLYCERO-D-MANNO-HEPTOSE-6-EPIMERASE"/>
    <property type="match status" value="1"/>
</dbReference>
<evidence type="ECO:0000313" key="5">
    <source>
        <dbReference type="Proteomes" id="UP000228531"/>
    </source>
</evidence>
<feature type="domain" description="NAD-dependent epimerase/dehydratase" evidence="3">
    <location>
        <begin position="5"/>
        <end position="207"/>
    </location>
</feature>
<evidence type="ECO:0000256" key="1">
    <source>
        <dbReference type="ARBA" id="ARBA00022857"/>
    </source>
</evidence>
<dbReference type="InterPro" id="IPR036291">
    <property type="entry name" value="NAD(P)-bd_dom_sf"/>
</dbReference>
<sequence>MAGCVVITGGCGFLGAALAKRIAENGVSLPDGRFLDAPEIHLWDRPNTFVPALPNTSFHAIDIADRSAVLTAMPDDTVLIYHLAAIVSGQAEAGYDLGMQVNLGGTNAILEAAKTVVPGVPVIGTSSLAVYGCDATEPLTEATEIQPQNTYGVTKAMAELVMADYRRRGWVDARTLRLPTVTVRPGKPNAAASSFASAIIREPLRGMPAICPVDPDMALWVASPDAAVAALCHAQSVAKDDWPMFGAVNVPGLRVQVADMIAALRARAGDSTADLIEMKPDQRIIDIVGTWPTLFDTSLAKSLGFRGDMGLDMILDQAFLMK</sequence>
<comment type="caution">
    <text evidence="4">The sequence shown here is derived from an EMBL/GenBank/DDBJ whole genome shotgun (WGS) entry which is preliminary data.</text>
</comment>
<dbReference type="Gene3D" id="3.90.25.10">
    <property type="entry name" value="UDP-galactose 4-epimerase, domain 1"/>
    <property type="match status" value="1"/>
</dbReference>
<proteinExistence type="predicted"/>
<dbReference type="Gene3D" id="3.40.50.720">
    <property type="entry name" value="NAD(P)-binding Rossmann-like Domain"/>
    <property type="match status" value="1"/>
</dbReference>
<organism evidence="4 5">
    <name type="scientific">Yoonia maricola</name>
    <dbReference type="NCBI Taxonomy" id="420999"/>
    <lineage>
        <taxon>Bacteria</taxon>
        <taxon>Pseudomonadati</taxon>
        <taxon>Pseudomonadota</taxon>
        <taxon>Alphaproteobacteria</taxon>
        <taxon>Rhodobacterales</taxon>
        <taxon>Paracoccaceae</taxon>
        <taxon>Yoonia</taxon>
    </lineage>
</organism>
<dbReference type="AlphaFoldDB" id="A0A2M8WLB2"/>
<evidence type="ECO:0000259" key="3">
    <source>
        <dbReference type="Pfam" id="PF01370"/>
    </source>
</evidence>
<dbReference type="NCBIfam" id="NF043036">
    <property type="entry name" value="ErythonDh"/>
    <property type="match status" value="1"/>
</dbReference>
<gene>
    <name evidence="4" type="ORF">BC777_0547</name>
</gene>
<keyword evidence="1" id="KW-0521">NADP</keyword>
<dbReference type="SUPFAM" id="SSF51735">
    <property type="entry name" value="NAD(P)-binding Rossmann-fold domains"/>
    <property type="match status" value="1"/>
</dbReference>
<keyword evidence="2" id="KW-0119">Carbohydrate metabolism</keyword>
<dbReference type="InterPro" id="IPR001509">
    <property type="entry name" value="Epimerase_deHydtase"/>
</dbReference>
<dbReference type="EMBL" id="PGTY01000001">
    <property type="protein sequence ID" value="PJI91713.1"/>
    <property type="molecule type" value="Genomic_DNA"/>
</dbReference>